<dbReference type="SMART" id="SM00504">
    <property type="entry name" value="Ubox"/>
    <property type="match status" value="1"/>
</dbReference>
<dbReference type="PROSITE" id="PS50297">
    <property type="entry name" value="ANK_REP_REGION"/>
    <property type="match status" value="5"/>
</dbReference>
<dbReference type="Pfam" id="PF12796">
    <property type="entry name" value="Ank_2"/>
    <property type="match status" value="2"/>
</dbReference>
<evidence type="ECO:0000259" key="5">
    <source>
        <dbReference type="PROSITE" id="PS51698"/>
    </source>
</evidence>
<dbReference type="Proteomes" id="UP000708148">
    <property type="component" value="Unassembled WGS sequence"/>
</dbReference>
<dbReference type="InterPro" id="IPR036770">
    <property type="entry name" value="Ankyrin_rpt-contain_sf"/>
</dbReference>
<dbReference type="EMBL" id="CAJHUC010001300">
    <property type="protein sequence ID" value="CAD7700576.1"/>
    <property type="molecule type" value="Genomic_DNA"/>
</dbReference>
<evidence type="ECO:0000256" key="4">
    <source>
        <dbReference type="SAM" id="MobiDB-lite"/>
    </source>
</evidence>
<dbReference type="PRINTS" id="PR01415">
    <property type="entry name" value="ANKYRIN"/>
</dbReference>
<evidence type="ECO:0000313" key="6">
    <source>
        <dbReference type="EMBL" id="CAD7700576.1"/>
    </source>
</evidence>
<name>A0A8S1J0D7_9CHLO</name>
<protein>
    <recommendedName>
        <fullName evidence="5">U-box domain-containing protein</fullName>
    </recommendedName>
</protein>
<dbReference type="SUPFAM" id="SSF48403">
    <property type="entry name" value="Ankyrin repeat"/>
    <property type="match status" value="1"/>
</dbReference>
<dbReference type="PROSITE" id="PS50088">
    <property type="entry name" value="ANK_REPEAT"/>
    <property type="match status" value="5"/>
</dbReference>
<dbReference type="PROSITE" id="PS51698">
    <property type="entry name" value="U_BOX"/>
    <property type="match status" value="1"/>
</dbReference>
<feature type="region of interest" description="Disordered" evidence="4">
    <location>
        <begin position="280"/>
        <end position="300"/>
    </location>
</feature>
<keyword evidence="1" id="KW-0677">Repeat</keyword>
<organism evidence="6 7">
    <name type="scientific">Ostreobium quekettii</name>
    <dbReference type="NCBI Taxonomy" id="121088"/>
    <lineage>
        <taxon>Eukaryota</taxon>
        <taxon>Viridiplantae</taxon>
        <taxon>Chlorophyta</taxon>
        <taxon>core chlorophytes</taxon>
        <taxon>Ulvophyceae</taxon>
        <taxon>TCBD clade</taxon>
        <taxon>Bryopsidales</taxon>
        <taxon>Ostreobineae</taxon>
        <taxon>Ostreobiaceae</taxon>
        <taxon>Ostreobium</taxon>
    </lineage>
</organism>
<gene>
    <name evidence="6" type="ORF">OSTQU699_LOCUS5935</name>
</gene>
<feature type="domain" description="U-box" evidence="5">
    <location>
        <begin position="310"/>
        <end position="383"/>
    </location>
</feature>
<keyword evidence="7" id="KW-1185">Reference proteome</keyword>
<comment type="caution">
    <text evidence="6">The sequence shown here is derived from an EMBL/GenBank/DDBJ whole genome shotgun (WGS) entry which is preliminary data.</text>
</comment>
<accession>A0A8S1J0D7</accession>
<feature type="compositionally biased region" description="Low complexity" evidence="4">
    <location>
        <begin position="283"/>
        <end position="292"/>
    </location>
</feature>
<feature type="repeat" description="ANK" evidence="3">
    <location>
        <begin position="1"/>
        <end position="31"/>
    </location>
</feature>
<dbReference type="InterPro" id="IPR013083">
    <property type="entry name" value="Znf_RING/FYVE/PHD"/>
</dbReference>
<dbReference type="SMART" id="SM00248">
    <property type="entry name" value="ANK"/>
    <property type="match status" value="7"/>
</dbReference>
<dbReference type="GO" id="GO:0004842">
    <property type="term" value="F:ubiquitin-protein transferase activity"/>
    <property type="evidence" value="ECO:0007669"/>
    <property type="project" value="InterPro"/>
</dbReference>
<feature type="repeat" description="ANK" evidence="3">
    <location>
        <begin position="131"/>
        <end position="163"/>
    </location>
</feature>
<evidence type="ECO:0000256" key="1">
    <source>
        <dbReference type="ARBA" id="ARBA00022737"/>
    </source>
</evidence>
<dbReference type="Gene3D" id="1.25.40.20">
    <property type="entry name" value="Ankyrin repeat-containing domain"/>
    <property type="match status" value="2"/>
</dbReference>
<dbReference type="OrthoDB" id="539213at2759"/>
<dbReference type="SUPFAM" id="SSF57850">
    <property type="entry name" value="RING/U-box"/>
    <property type="match status" value="1"/>
</dbReference>
<evidence type="ECO:0000256" key="2">
    <source>
        <dbReference type="ARBA" id="ARBA00023043"/>
    </source>
</evidence>
<dbReference type="CDD" id="cd16655">
    <property type="entry name" value="RING-Ubox_WDSUB1-like"/>
    <property type="match status" value="1"/>
</dbReference>
<dbReference type="Pfam" id="PF00023">
    <property type="entry name" value="Ank"/>
    <property type="match status" value="1"/>
</dbReference>
<dbReference type="PANTHER" id="PTHR24171">
    <property type="entry name" value="ANKYRIN REPEAT DOMAIN-CONTAINING PROTEIN 39-RELATED"/>
    <property type="match status" value="1"/>
</dbReference>
<reference evidence="6" key="1">
    <citation type="submission" date="2020-12" db="EMBL/GenBank/DDBJ databases">
        <authorList>
            <person name="Iha C."/>
        </authorList>
    </citation>
    <scope>NUCLEOTIDE SEQUENCE</scope>
</reference>
<proteinExistence type="predicted"/>
<evidence type="ECO:0000313" key="7">
    <source>
        <dbReference type="Proteomes" id="UP000708148"/>
    </source>
</evidence>
<evidence type="ECO:0000256" key="3">
    <source>
        <dbReference type="PROSITE-ProRule" id="PRU00023"/>
    </source>
</evidence>
<dbReference type="Pfam" id="PF04564">
    <property type="entry name" value="U-box"/>
    <property type="match status" value="1"/>
</dbReference>
<feature type="repeat" description="ANK" evidence="3">
    <location>
        <begin position="65"/>
        <end position="97"/>
    </location>
</feature>
<feature type="repeat" description="ANK" evidence="3">
    <location>
        <begin position="202"/>
        <end position="234"/>
    </location>
</feature>
<dbReference type="InterPro" id="IPR002110">
    <property type="entry name" value="Ankyrin_rpt"/>
</dbReference>
<feature type="repeat" description="ANK" evidence="3">
    <location>
        <begin position="32"/>
        <end position="64"/>
    </location>
</feature>
<dbReference type="Gene3D" id="3.30.40.10">
    <property type="entry name" value="Zinc/RING finger domain, C3HC4 (zinc finger)"/>
    <property type="match status" value="1"/>
</dbReference>
<dbReference type="InterPro" id="IPR003613">
    <property type="entry name" value="Ubox_domain"/>
</dbReference>
<keyword evidence="2 3" id="KW-0040">ANK repeat</keyword>
<dbReference type="GO" id="GO:0016567">
    <property type="term" value="P:protein ubiquitination"/>
    <property type="evidence" value="ECO:0007669"/>
    <property type="project" value="InterPro"/>
</dbReference>
<dbReference type="PANTHER" id="PTHR24171:SF9">
    <property type="entry name" value="ANKYRIN REPEAT DOMAIN-CONTAINING PROTEIN 39"/>
    <property type="match status" value="1"/>
</dbReference>
<sequence length="387" mass="40773">MSPVHLAAELGDEQIFRLLIYQGGNARKETPCRRTPLHLAAHNGHMAVVQLIIENGCKVSARDKSGMTALHLACQNGHTLVAAELLDAGAEKHALDASGETPLLAATRGGHLETVCLLLYWKVYPSFASTDGTTAVHVAAENGSPELLNALLAAKADPHALNCRYETPLCLAARGGHLLAVERLMVSITWIRGLDIDDADAQGRTPLHGASANGHTGVLKALLEGGAAWNAKDVEGRTPWDVAGENVGGEASLGCNMVRQALSMAAAQQQEVDKMLAKKSRSMHCSSRSRSGASGGISAGTTEGPALSRCMPGAFLCPITKGIMRDPVVAADGHTYERAAIAEWLEAGRASPVAGEPFNHADLHANSLLRAAIETWHEKTANSKEHG</sequence>
<dbReference type="AlphaFoldDB" id="A0A8S1J0D7"/>